<reference evidence="1 2" key="2">
    <citation type="journal article" date="2017" name="Genome Biol. Evol.">
        <title>Trajectories and Drivers of Genome Evolution in Surface-Associated Marine Phaeobacter.</title>
        <authorList>
            <person name="Freese H.M."/>
            <person name="Sikorski J."/>
            <person name="Bunk B."/>
            <person name="Scheuner C."/>
            <person name="Meier-Kolthoff J.P."/>
            <person name="Sproer C."/>
            <person name="Gram L."/>
            <person name="Overmann J."/>
        </authorList>
    </citation>
    <scope>NUCLEOTIDE SEQUENCE [LARGE SCALE GENOMIC DNA]</scope>
    <source>
        <strain evidence="1 2">P88</strain>
    </source>
</reference>
<reference evidence="1 2" key="1">
    <citation type="journal article" date="2017" name="Front. Microbiol.">
        <title>Phaeobacter piscinae sp. nov., a species of the Roseobacter group and potential aquaculture probiont.</title>
        <authorList>
            <person name="Sonnenschein E.C."/>
            <person name="Phippen C.B.W."/>
            <person name="Nielsen K.F."/>
            <person name="Mateiu R.V."/>
            <person name="Melchiorsen J."/>
            <person name="Gram L."/>
            <person name="Overmann J."/>
            <person name="Freese H.M."/>
        </authorList>
    </citation>
    <scope>NUCLEOTIDE SEQUENCE [LARGE SCALE GENOMIC DNA]</scope>
    <source>
        <strain evidence="1 2">P88</strain>
    </source>
</reference>
<proteinExistence type="predicted"/>
<evidence type="ECO:0000313" key="1">
    <source>
        <dbReference type="EMBL" id="AUQ99394.1"/>
    </source>
</evidence>
<organism evidence="1 2">
    <name type="scientific">Phaeobacter inhibens</name>
    <dbReference type="NCBI Taxonomy" id="221822"/>
    <lineage>
        <taxon>Bacteria</taxon>
        <taxon>Pseudomonadati</taxon>
        <taxon>Pseudomonadota</taxon>
        <taxon>Alphaproteobacteria</taxon>
        <taxon>Rhodobacterales</taxon>
        <taxon>Roseobacteraceae</taxon>
        <taxon>Phaeobacter</taxon>
    </lineage>
</organism>
<dbReference type="AlphaFoldDB" id="A0A2I7K9V6"/>
<sequence>MGAIGWFVAAAVAKTPPKFVKMARIRSFVRKSTDNGA</sequence>
<dbReference type="EMBL" id="CP010725">
    <property type="protein sequence ID" value="AUQ99394.1"/>
    <property type="molecule type" value="Genomic_DNA"/>
</dbReference>
<name>A0A2I7K9V6_9RHOB</name>
<protein>
    <submittedName>
        <fullName evidence="1">Uncharacterized protein</fullName>
    </submittedName>
</protein>
<evidence type="ECO:0000313" key="2">
    <source>
        <dbReference type="Proteomes" id="UP000236447"/>
    </source>
</evidence>
<accession>A0A2I7K9V6</accession>
<dbReference type="Proteomes" id="UP000236447">
    <property type="component" value="Chromosome"/>
</dbReference>
<gene>
    <name evidence="1" type="ORF">PhaeoP88_02024</name>
</gene>